<accession>A0A512C3R3</accession>
<sequence length="107" mass="11764">MWTPRLQAASDRVRDASRRVAVWTRETAARRAERARTSEPANPIYLVAAITLGIPALLTIPLIGMNPGIQEGAFSTVITFVVLAAFIVAALFEIKKLVDQPSDEEHH</sequence>
<comment type="caution">
    <text evidence="2">The sequence shown here is derived from an EMBL/GenBank/DDBJ whole genome shotgun (WGS) entry which is preliminary data.</text>
</comment>
<dbReference type="RefSeq" id="WP_147023219.1">
    <property type="nucleotide sequence ID" value="NZ_BJYU01000258.1"/>
</dbReference>
<evidence type="ECO:0000313" key="2">
    <source>
        <dbReference type="EMBL" id="GEO18848.1"/>
    </source>
</evidence>
<feature type="transmembrane region" description="Helical" evidence="1">
    <location>
        <begin position="72"/>
        <end position="92"/>
    </location>
</feature>
<keyword evidence="1" id="KW-0812">Transmembrane</keyword>
<protein>
    <submittedName>
        <fullName evidence="2">Uncharacterized protein</fullName>
    </submittedName>
</protein>
<dbReference type="AlphaFoldDB" id="A0A512C3R3"/>
<organism evidence="2 3">
    <name type="scientific">Microvirga aerophila</name>
    <dbReference type="NCBI Taxonomy" id="670291"/>
    <lineage>
        <taxon>Bacteria</taxon>
        <taxon>Pseudomonadati</taxon>
        <taxon>Pseudomonadota</taxon>
        <taxon>Alphaproteobacteria</taxon>
        <taxon>Hyphomicrobiales</taxon>
        <taxon>Methylobacteriaceae</taxon>
        <taxon>Microvirga</taxon>
    </lineage>
</organism>
<keyword evidence="3" id="KW-1185">Reference proteome</keyword>
<gene>
    <name evidence="2" type="ORF">MAE02_65440</name>
</gene>
<name>A0A512C3R3_9HYPH</name>
<evidence type="ECO:0000313" key="3">
    <source>
        <dbReference type="Proteomes" id="UP000321085"/>
    </source>
</evidence>
<evidence type="ECO:0000256" key="1">
    <source>
        <dbReference type="SAM" id="Phobius"/>
    </source>
</evidence>
<dbReference type="Proteomes" id="UP000321085">
    <property type="component" value="Unassembled WGS sequence"/>
</dbReference>
<reference evidence="2 3" key="1">
    <citation type="submission" date="2019-07" db="EMBL/GenBank/DDBJ databases">
        <title>Whole genome shotgun sequence of Microvirga aerophila NBRC 106136.</title>
        <authorList>
            <person name="Hosoyama A."/>
            <person name="Uohara A."/>
            <person name="Ohji S."/>
            <person name="Ichikawa N."/>
        </authorList>
    </citation>
    <scope>NUCLEOTIDE SEQUENCE [LARGE SCALE GENOMIC DNA]</scope>
    <source>
        <strain evidence="2 3">NBRC 106136</strain>
    </source>
</reference>
<proteinExistence type="predicted"/>
<dbReference type="EMBL" id="BJYU01000258">
    <property type="protein sequence ID" value="GEO18848.1"/>
    <property type="molecule type" value="Genomic_DNA"/>
</dbReference>
<keyword evidence="1" id="KW-0472">Membrane</keyword>
<feature type="transmembrane region" description="Helical" evidence="1">
    <location>
        <begin position="44"/>
        <end position="66"/>
    </location>
</feature>
<keyword evidence="1" id="KW-1133">Transmembrane helix</keyword>